<sequence>MGARLALAGACLVVSKSPGEGQYNSVQLAINALSTTSEGSQCVFISRGEYVENIRVDERKAQLSIFGENVNGDRQAAKPFADNLVTLRANNTPGNRGSAEETPALYVKARDFRLYNVNVVNPSDSSKAATALRAESDSGYYGCQITGGRRALVADAGHQLYAGCLIKGDKDIISGDKATAWFERSHIALSNADPGYVTANGRQSPKDRSIFVFNACSIASDPGAGTKPGTYYLGRPKGAYAQVVFQKTDMSDAINPKGWAVWKQSDPRTDHVLFGEYRNKGLGAEGNRARFSRRLNESVTITSILGKGYKKAEYYDGLFVSRSLAPSPSLPPSVPFV</sequence>
<evidence type="ECO:0000256" key="5">
    <source>
        <dbReference type="ARBA" id="ARBA00023085"/>
    </source>
</evidence>
<keyword evidence="8" id="KW-1185">Reference proteome</keyword>
<evidence type="ECO:0000256" key="1">
    <source>
        <dbReference type="ARBA" id="ARBA00005184"/>
    </source>
</evidence>
<gene>
    <name evidence="7" type="ORF">CSAL01_10707</name>
</gene>
<protein>
    <recommendedName>
        <fullName evidence="3">pectinesterase</fullName>
        <ecNumber evidence="3">3.1.1.11</ecNumber>
    </recommendedName>
</protein>
<dbReference type="SUPFAM" id="SSF51126">
    <property type="entry name" value="Pectin lyase-like"/>
    <property type="match status" value="1"/>
</dbReference>
<keyword evidence="5" id="KW-0063">Aspartyl esterase</keyword>
<evidence type="ECO:0000313" key="7">
    <source>
        <dbReference type="EMBL" id="KXH66485.1"/>
    </source>
</evidence>
<dbReference type="Gene3D" id="2.160.20.10">
    <property type="entry name" value="Single-stranded right-handed beta-helix, Pectin lyase-like"/>
    <property type="match status" value="1"/>
</dbReference>
<evidence type="ECO:0000256" key="4">
    <source>
        <dbReference type="ARBA" id="ARBA00022801"/>
    </source>
</evidence>
<dbReference type="OrthoDB" id="2019149at2759"/>
<feature type="domain" description="Pectinesterase catalytic" evidence="6">
    <location>
        <begin position="16"/>
        <end position="286"/>
    </location>
</feature>
<proteinExistence type="inferred from homology"/>
<evidence type="ECO:0000256" key="2">
    <source>
        <dbReference type="ARBA" id="ARBA00008891"/>
    </source>
</evidence>
<evidence type="ECO:0000256" key="3">
    <source>
        <dbReference type="ARBA" id="ARBA00013229"/>
    </source>
</evidence>
<dbReference type="InterPro" id="IPR000070">
    <property type="entry name" value="Pectinesterase_cat"/>
</dbReference>
<dbReference type="PANTHER" id="PTHR31321">
    <property type="entry name" value="ACYL-COA THIOESTER HYDROLASE YBHC-RELATED"/>
    <property type="match status" value="1"/>
</dbReference>
<dbReference type="EC" id="3.1.1.11" evidence="3"/>
<name>A0A135V1F0_9PEZI</name>
<keyword evidence="4" id="KW-0378">Hydrolase</keyword>
<dbReference type="STRING" id="1209931.A0A135V1F0"/>
<reference evidence="7 8" key="1">
    <citation type="submission" date="2014-02" db="EMBL/GenBank/DDBJ databases">
        <title>The genome sequence of Colletotrichum salicis CBS 607.94.</title>
        <authorList>
            <person name="Baroncelli R."/>
            <person name="Thon M.R."/>
        </authorList>
    </citation>
    <scope>NUCLEOTIDE SEQUENCE [LARGE SCALE GENOMIC DNA]</scope>
    <source>
        <strain evidence="7 8">CBS 607.94</strain>
    </source>
</reference>
<dbReference type="Pfam" id="PF01095">
    <property type="entry name" value="Pectinesterase"/>
    <property type="match status" value="1"/>
</dbReference>
<dbReference type="Proteomes" id="UP000070121">
    <property type="component" value="Unassembled WGS sequence"/>
</dbReference>
<evidence type="ECO:0000313" key="8">
    <source>
        <dbReference type="Proteomes" id="UP000070121"/>
    </source>
</evidence>
<accession>A0A135V1F0</accession>
<comment type="caution">
    <text evidence="7">The sequence shown here is derived from an EMBL/GenBank/DDBJ whole genome shotgun (WGS) entry which is preliminary data.</text>
</comment>
<dbReference type="EMBL" id="JFFI01000679">
    <property type="protein sequence ID" value="KXH66485.1"/>
    <property type="molecule type" value="Genomic_DNA"/>
</dbReference>
<dbReference type="GO" id="GO:0042545">
    <property type="term" value="P:cell wall modification"/>
    <property type="evidence" value="ECO:0007669"/>
    <property type="project" value="InterPro"/>
</dbReference>
<dbReference type="InterPro" id="IPR011050">
    <property type="entry name" value="Pectin_lyase_fold/virulence"/>
</dbReference>
<comment type="similarity">
    <text evidence="2">Belongs to the pectinesterase family.</text>
</comment>
<dbReference type="UniPathway" id="UPA00545">
    <property type="reaction ID" value="UER00823"/>
</dbReference>
<dbReference type="GO" id="GO:0030599">
    <property type="term" value="F:pectinesterase activity"/>
    <property type="evidence" value="ECO:0007669"/>
    <property type="project" value="UniProtKB-EC"/>
</dbReference>
<comment type="pathway">
    <text evidence="1">Glycan metabolism; pectin degradation; 2-dehydro-3-deoxy-D-gluconate from pectin: step 1/5.</text>
</comment>
<evidence type="ECO:0000259" key="6">
    <source>
        <dbReference type="Pfam" id="PF01095"/>
    </source>
</evidence>
<dbReference type="PANTHER" id="PTHR31321:SF127">
    <property type="entry name" value="PECTINESTERASE"/>
    <property type="match status" value="1"/>
</dbReference>
<organism evidence="7 8">
    <name type="scientific">Colletotrichum salicis</name>
    <dbReference type="NCBI Taxonomy" id="1209931"/>
    <lineage>
        <taxon>Eukaryota</taxon>
        <taxon>Fungi</taxon>
        <taxon>Dikarya</taxon>
        <taxon>Ascomycota</taxon>
        <taxon>Pezizomycotina</taxon>
        <taxon>Sordariomycetes</taxon>
        <taxon>Hypocreomycetidae</taxon>
        <taxon>Glomerellales</taxon>
        <taxon>Glomerellaceae</taxon>
        <taxon>Colletotrichum</taxon>
        <taxon>Colletotrichum acutatum species complex</taxon>
    </lineage>
</organism>
<dbReference type="InterPro" id="IPR012334">
    <property type="entry name" value="Pectin_lyas_fold"/>
</dbReference>
<dbReference type="AlphaFoldDB" id="A0A135V1F0"/>
<dbReference type="GO" id="GO:0045490">
    <property type="term" value="P:pectin catabolic process"/>
    <property type="evidence" value="ECO:0007669"/>
    <property type="project" value="UniProtKB-UniPathway"/>
</dbReference>